<dbReference type="Pfam" id="PF25043">
    <property type="entry name" value="DUF7788"/>
    <property type="match status" value="1"/>
</dbReference>
<dbReference type="EMBL" id="PJQY01000111">
    <property type="protein sequence ID" value="PQQ18331.1"/>
    <property type="molecule type" value="Genomic_DNA"/>
</dbReference>
<reference evidence="2 3" key="1">
    <citation type="submission" date="2018-02" db="EMBL/GenBank/DDBJ databases">
        <title>Draft genome of wild Prunus yedoensis var. nudiflora.</title>
        <authorList>
            <person name="Baek S."/>
            <person name="Kim J.-H."/>
            <person name="Choi K."/>
            <person name="Kim G.-B."/>
            <person name="Cho A."/>
            <person name="Jang H."/>
            <person name="Shin C.-H."/>
            <person name="Yu H.-J."/>
            <person name="Mun J.-H."/>
        </authorList>
    </citation>
    <scope>NUCLEOTIDE SEQUENCE [LARGE SCALE GENOMIC DNA]</scope>
    <source>
        <strain evidence="3">cv. Jeju island</strain>
        <tissue evidence="2">Leaf</tissue>
    </source>
</reference>
<evidence type="ECO:0000259" key="1">
    <source>
        <dbReference type="Pfam" id="PF25043"/>
    </source>
</evidence>
<keyword evidence="3" id="KW-1185">Reference proteome</keyword>
<protein>
    <recommendedName>
        <fullName evidence="1">DUF7788 domain-containing protein</fullName>
    </recommendedName>
</protein>
<dbReference type="Proteomes" id="UP000250321">
    <property type="component" value="Unassembled WGS sequence"/>
</dbReference>
<dbReference type="PANTHER" id="PTHR31373:SF17">
    <property type="entry name" value="OS06G0652100 PROTEIN"/>
    <property type="match status" value="1"/>
</dbReference>
<dbReference type="PIRSF" id="PIRSF015417">
    <property type="entry name" value="T31B5_30_vWA"/>
    <property type="match status" value="1"/>
</dbReference>
<feature type="domain" description="DUF7788" evidence="1">
    <location>
        <begin position="196"/>
        <end position="349"/>
    </location>
</feature>
<proteinExistence type="predicted"/>
<organism evidence="2 3">
    <name type="scientific">Prunus yedoensis var. nudiflora</name>
    <dbReference type="NCBI Taxonomy" id="2094558"/>
    <lineage>
        <taxon>Eukaryota</taxon>
        <taxon>Viridiplantae</taxon>
        <taxon>Streptophyta</taxon>
        <taxon>Embryophyta</taxon>
        <taxon>Tracheophyta</taxon>
        <taxon>Spermatophyta</taxon>
        <taxon>Magnoliopsida</taxon>
        <taxon>eudicotyledons</taxon>
        <taxon>Gunneridae</taxon>
        <taxon>Pentapetalae</taxon>
        <taxon>rosids</taxon>
        <taxon>fabids</taxon>
        <taxon>Rosales</taxon>
        <taxon>Rosaceae</taxon>
        <taxon>Amygdaloideae</taxon>
        <taxon>Amygdaleae</taxon>
        <taxon>Prunus</taxon>
    </lineage>
</organism>
<dbReference type="STRING" id="2094558.A0A314ZN99"/>
<dbReference type="InterPro" id="IPR011205">
    <property type="entry name" value="UCP015417_vWA"/>
</dbReference>
<dbReference type="AlphaFoldDB" id="A0A314ZN99"/>
<accession>A0A314ZN99</accession>
<evidence type="ECO:0000313" key="2">
    <source>
        <dbReference type="EMBL" id="PQQ18331.1"/>
    </source>
</evidence>
<dbReference type="PANTHER" id="PTHR31373">
    <property type="entry name" value="OS06G0652100 PROTEIN"/>
    <property type="match status" value="1"/>
</dbReference>
<dbReference type="InterPro" id="IPR056690">
    <property type="entry name" value="DUF7788"/>
</dbReference>
<evidence type="ECO:0000313" key="3">
    <source>
        <dbReference type="Proteomes" id="UP000250321"/>
    </source>
</evidence>
<comment type="caution">
    <text evidence="2">The sequence shown here is derived from an EMBL/GenBank/DDBJ whole genome shotgun (WGS) entry which is preliminary data.</text>
</comment>
<dbReference type="OrthoDB" id="1149618at2759"/>
<sequence>MDLLVELLKSDINKMKQHKLKMKPFDYSSDDVEEFEADEIDDGCLVSGVAELCTRDDDEYRAIFLNESIARRLFPPESDVSKEWERLRKDFLVPLTNYHERQLGFRIRDECVVKKYLEEVEVGGGRNLIKPDALLPNKIIEYVGDKYEDVREAVELQWKAMVEDIKQQQKQGKGLSKLKNCLVVGYSNPANRYSRTDVGLALFMSEVSEEPWKGKFIKYRGGKYQLDLIQGQDLKSKLEFIITCEPWTPPKVRNILEVFDLILEVGVNENLKAEQMIKKVIVFTRLHTPNGGRSEIEHELLRAKFEAIRSKYKDKGYGDDAVPHILFCNDSHHPHWICTKHPGFTRLGGFWSSNHHISKSLLENGGEIGMHHVMDARIAHKQYQALSVFD</sequence>
<gene>
    <name evidence="2" type="ORF">Pyn_08583</name>
</gene>
<name>A0A314ZN99_PRUYE</name>